<name>A0AAD9H7Q1_9PEZI</name>
<feature type="compositionally biased region" description="Basic and acidic residues" evidence="1">
    <location>
        <begin position="81"/>
        <end position="116"/>
    </location>
</feature>
<proteinExistence type="predicted"/>
<accession>A0AAD9H7Q1</accession>
<gene>
    <name evidence="2" type="ORF">LX32DRAFT_148445</name>
</gene>
<sequence length="217" mass="23715">MRRTEAAGPVTTQCETCRSRTGRGAKGVGNADELRGRVCCSKRAIGRTRQNRQRNDGRCSFEVVLSDFQIFTAHATIGGVPKDERAGNGGRQQRERERTRKEKETESGRDAVPPDRRLSLSVSLSLSLLRARARERAGAGRWTVVAAYRRSGLATSGSRSGPPLPLSSPLLTPHTECREAFLFLEMRRSVGGMERGRGGWARPLPEGKGRDGGKVGK</sequence>
<evidence type="ECO:0000313" key="2">
    <source>
        <dbReference type="EMBL" id="KAK2023331.1"/>
    </source>
</evidence>
<keyword evidence="3" id="KW-1185">Reference proteome</keyword>
<feature type="region of interest" description="Disordered" evidence="1">
    <location>
        <begin position="79"/>
        <end position="116"/>
    </location>
</feature>
<evidence type="ECO:0000256" key="1">
    <source>
        <dbReference type="SAM" id="MobiDB-lite"/>
    </source>
</evidence>
<comment type="caution">
    <text evidence="2">The sequence shown here is derived from an EMBL/GenBank/DDBJ whole genome shotgun (WGS) entry which is preliminary data.</text>
</comment>
<dbReference type="EMBL" id="MU843004">
    <property type="protein sequence ID" value="KAK2023331.1"/>
    <property type="molecule type" value="Genomic_DNA"/>
</dbReference>
<reference evidence="2" key="1">
    <citation type="submission" date="2021-06" db="EMBL/GenBank/DDBJ databases">
        <title>Comparative genomics, transcriptomics and evolutionary studies reveal genomic signatures of adaptation to plant cell wall in hemibiotrophic fungi.</title>
        <authorList>
            <consortium name="DOE Joint Genome Institute"/>
            <person name="Baroncelli R."/>
            <person name="Diaz J.F."/>
            <person name="Benocci T."/>
            <person name="Peng M."/>
            <person name="Battaglia E."/>
            <person name="Haridas S."/>
            <person name="Andreopoulos W."/>
            <person name="Labutti K."/>
            <person name="Pangilinan J."/>
            <person name="Floch G.L."/>
            <person name="Makela M.R."/>
            <person name="Henrissat B."/>
            <person name="Grigoriev I.V."/>
            <person name="Crouch J.A."/>
            <person name="De Vries R.P."/>
            <person name="Sukno S.A."/>
            <person name="Thon M.R."/>
        </authorList>
    </citation>
    <scope>NUCLEOTIDE SEQUENCE</scope>
    <source>
        <strain evidence="2">MAFF235873</strain>
    </source>
</reference>
<dbReference type="Proteomes" id="UP001232148">
    <property type="component" value="Unassembled WGS sequence"/>
</dbReference>
<evidence type="ECO:0000313" key="3">
    <source>
        <dbReference type="Proteomes" id="UP001232148"/>
    </source>
</evidence>
<feature type="compositionally biased region" description="Basic and acidic residues" evidence="1">
    <location>
        <begin position="205"/>
        <end position="217"/>
    </location>
</feature>
<protein>
    <submittedName>
        <fullName evidence="2">Uncharacterized protein</fullName>
    </submittedName>
</protein>
<feature type="region of interest" description="Disordered" evidence="1">
    <location>
        <begin position="194"/>
        <end position="217"/>
    </location>
</feature>
<dbReference type="AlphaFoldDB" id="A0AAD9H7Q1"/>
<organism evidence="2 3">
    <name type="scientific">Colletotrichum zoysiae</name>
    <dbReference type="NCBI Taxonomy" id="1216348"/>
    <lineage>
        <taxon>Eukaryota</taxon>
        <taxon>Fungi</taxon>
        <taxon>Dikarya</taxon>
        <taxon>Ascomycota</taxon>
        <taxon>Pezizomycotina</taxon>
        <taxon>Sordariomycetes</taxon>
        <taxon>Hypocreomycetidae</taxon>
        <taxon>Glomerellales</taxon>
        <taxon>Glomerellaceae</taxon>
        <taxon>Colletotrichum</taxon>
        <taxon>Colletotrichum graminicola species complex</taxon>
    </lineage>
</organism>